<protein>
    <submittedName>
        <fullName evidence="8">Fe2OG dioxygenase domain-containing protein</fullName>
    </submittedName>
</protein>
<feature type="binding site" evidence="5">
    <location>
        <position position="221"/>
    </location>
    <ligand>
        <name>Fe cation</name>
        <dbReference type="ChEBI" id="CHEBI:24875"/>
        <note>catalytic</note>
    </ligand>
</feature>
<proteinExistence type="predicted"/>
<evidence type="ECO:0000256" key="3">
    <source>
        <dbReference type="ARBA" id="ARBA00023002"/>
    </source>
</evidence>
<dbReference type="GO" id="GO:0035515">
    <property type="term" value="F:oxidative RNA demethylase activity"/>
    <property type="evidence" value="ECO:0007669"/>
    <property type="project" value="TreeGrafter"/>
</dbReference>
<dbReference type="GO" id="GO:0005737">
    <property type="term" value="C:cytoplasm"/>
    <property type="evidence" value="ECO:0007669"/>
    <property type="project" value="TreeGrafter"/>
</dbReference>
<dbReference type="GO" id="GO:0035516">
    <property type="term" value="F:broad specificity oxidative DNA demethylase activity"/>
    <property type="evidence" value="ECO:0007669"/>
    <property type="project" value="TreeGrafter"/>
</dbReference>
<reference evidence="8" key="1">
    <citation type="submission" date="2017-02" db="UniProtKB">
        <authorList>
            <consortium name="WormBaseParasite"/>
        </authorList>
    </citation>
    <scope>IDENTIFICATION</scope>
</reference>
<evidence type="ECO:0000313" key="7">
    <source>
        <dbReference type="Proteomes" id="UP000038045"/>
    </source>
</evidence>
<dbReference type="InterPro" id="IPR027450">
    <property type="entry name" value="AlkB-like"/>
</dbReference>
<dbReference type="InterPro" id="IPR005123">
    <property type="entry name" value="Oxoglu/Fe-dep_dioxygenase_dom"/>
</dbReference>
<dbReference type="InterPro" id="IPR004574">
    <property type="entry name" value="Alkb"/>
</dbReference>
<evidence type="ECO:0000259" key="6">
    <source>
        <dbReference type="PROSITE" id="PS51471"/>
    </source>
</evidence>
<keyword evidence="1 5" id="KW-0479">Metal-binding</keyword>
<dbReference type="PANTHER" id="PTHR16557:SF2">
    <property type="entry name" value="NUCLEIC ACID DIOXYGENASE ALKBH1"/>
    <property type="match status" value="1"/>
</dbReference>
<evidence type="ECO:0000256" key="2">
    <source>
        <dbReference type="ARBA" id="ARBA00022964"/>
    </source>
</evidence>
<evidence type="ECO:0000313" key="8">
    <source>
        <dbReference type="WBParaSite" id="PTRK_0001390100.1"/>
    </source>
</evidence>
<keyword evidence="7" id="KW-1185">Reference proteome</keyword>
<sequence>MKRLSSIERTVETKKSHNLDVKNGYDVIDERNVKSMIRQHFKYYKNDSMNPDFSNVHDLGVSNIEKGIYCNPIKMNDKFEKYINILGLTNTSHWTCTTMINRPGLYIIKGMFSQVKQMEWINNCLLVYPENGAITNLNSNGQYTGDNVFRTNGKKLRWVTKGYDYNWTTKEYPKEQTSHFPKEFSLIFELVSLILNFNETHADTAIINYYPRKSTLSVHSDHSERRLDKPLISLSFGQSAIFLLGGESEDDENVDALLLSTGDIMVMHEKQRLAYHAVPRIMKTTKFEEKDHKNIEKDVLEYSNNNRVNITLRQCD</sequence>
<feature type="domain" description="Fe2OG dioxygenase" evidence="6">
    <location>
        <begin position="201"/>
        <end position="316"/>
    </location>
</feature>
<keyword evidence="2" id="KW-0223">Dioxygenase</keyword>
<evidence type="ECO:0000256" key="5">
    <source>
        <dbReference type="PIRSR" id="PIRSR604574-2"/>
    </source>
</evidence>
<dbReference type="SUPFAM" id="SSF51197">
    <property type="entry name" value="Clavaminate synthase-like"/>
    <property type="match status" value="1"/>
</dbReference>
<comment type="cofactor">
    <cofactor evidence="5">
        <name>Fe(2+)</name>
        <dbReference type="ChEBI" id="CHEBI:29033"/>
    </cofactor>
    <text evidence="5">Binds 1 Fe(2+) ion per subunit.</text>
</comment>
<keyword evidence="3" id="KW-0560">Oxidoreductase</keyword>
<dbReference type="STRING" id="131310.A0A0N4ZYN5"/>
<dbReference type="PROSITE" id="PS51471">
    <property type="entry name" value="FE2OG_OXY"/>
    <property type="match status" value="1"/>
</dbReference>
<dbReference type="Gene3D" id="2.60.120.590">
    <property type="entry name" value="Alpha-ketoglutarate-dependent dioxygenase AlkB-like"/>
    <property type="match status" value="1"/>
</dbReference>
<keyword evidence="4 5" id="KW-0408">Iron</keyword>
<dbReference type="GO" id="GO:0035513">
    <property type="term" value="P:oxidative RNA demethylation"/>
    <property type="evidence" value="ECO:0007669"/>
    <property type="project" value="TreeGrafter"/>
</dbReference>
<dbReference type="WBParaSite" id="PTRK_0001390100.1">
    <property type="protein sequence ID" value="PTRK_0001390100.1"/>
    <property type="gene ID" value="PTRK_0001390100"/>
</dbReference>
<feature type="binding site" evidence="5">
    <location>
        <position position="219"/>
    </location>
    <ligand>
        <name>Fe cation</name>
        <dbReference type="ChEBI" id="CHEBI:24875"/>
        <note>catalytic</note>
    </ligand>
</feature>
<dbReference type="Proteomes" id="UP000038045">
    <property type="component" value="Unplaced"/>
</dbReference>
<dbReference type="AlphaFoldDB" id="A0A0N4ZYN5"/>
<evidence type="ECO:0000256" key="4">
    <source>
        <dbReference type="ARBA" id="ARBA00023004"/>
    </source>
</evidence>
<dbReference type="InterPro" id="IPR037151">
    <property type="entry name" value="AlkB-like_sf"/>
</dbReference>
<dbReference type="GO" id="GO:0008198">
    <property type="term" value="F:ferrous iron binding"/>
    <property type="evidence" value="ECO:0007669"/>
    <property type="project" value="TreeGrafter"/>
</dbReference>
<dbReference type="PANTHER" id="PTHR16557">
    <property type="entry name" value="ALKYLATED DNA REPAIR PROTEIN ALKB-RELATED"/>
    <property type="match status" value="1"/>
</dbReference>
<dbReference type="Pfam" id="PF13532">
    <property type="entry name" value="2OG-FeII_Oxy_2"/>
    <property type="match status" value="1"/>
</dbReference>
<feature type="binding site" evidence="5">
    <location>
        <position position="276"/>
    </location>
    <ligand>
        <name>Fe cation</name>
        <dbReference type="ChEBI" id="CHEBI:24875"/>
        <note>catalytic</note>
    </ligand>
</feature>
<dbReference type="GO" id="GO:0005634">
    <property type="term" value="C:nucleus"/>
    <property type="evidence" value="ECO:0007669"/>
    <property type="project" value="TreeGrafter"/>
</dbReference>
<organism evidence="7 8">
    <name type="scientific">Parastrongyloides trichosuri</name>
    <name type="common">Possum-specific nematode worm</name>
    <dbReference type="NCBI Taxonomy" id="131310"/>
    <lineage>
        <taxon>Eukaryota</taxon>
        <taxon>Metazoa</taxon>
        <taxon>Ecdysozoa</taxon>
        <taxon>Nematoda</taxon>
        <taxon>Chromadorea</taxon>
        <taxon>Rhabditida</taxon>
        <taxon>Tylenchina</taxon>
        <taxon>Panagrolaimomorpha</taxon>
        <taxon>Strongyloidoidea</taxon>
        <taxon>Strongyloididae</taxon>
        <taxon>Parastrongyloides</taxon>
    </lineage>
</organism>
<name>A0A0N4ZYN5_PARTI</name>
<accession>A0A0N4ZYN5</accession>
<evidence type="ECO:0000256" key="1">
    <source>
        <dbReference type="ARBA" id="ARBA00022723"/>
    </source>
</evidence>